<sequence>MGPQMYAFMNALEIALESIPESIIKIGGILNANYGNIKTIQIIGIISSIVTRAFIMTHGNFGFITSKYLEHPRDPYYGWVSKVGGLEKRRQMFGMFLFNAC</sequence>
<comment type="caution">
    <text evidence="1">The sequence shown here is derived from an EMBL/GenBank/DDBJ whole genome shotgun (WGS) entry which is preliminary data.</text>
</comment>
<accession>A0A9W7AF80</accession>
<evidence type="ECO:0000313" key="2">
    <source>
        <dbReference type="Proteomes" id="UP001162640"/>
    </source>
</evidence>
<dbReference type="AlphaFoldDB" id="A0A9W7AF80"/>
<evidence type="ECO:0000313" key="1">
    <source>
        <dbReference type="EMBL" id="GMH68108.1"/>
    </source>
</evidence>
<proteinExistence type="predicted"/>
<gene>
    <name evidence="1" type="ORF">TL16_g04850</name>
</gene>
<organism evidence="1 2">
    <name type="scientific">Triparma laevis f. inornata</name>
    <dbReference type="NCBI Taxonomy" id="1714386"/>
    <lineage>
        <taxon>Eukaryota</taxon>
        <taxon>Sar</taxon>
        <taxon>Stramenopiles</taxon>
        <taxon>Ochrophyta</taxon>
        <taxon>Bolidophyceae</taxon>
        <taxon>Parmales</taxon>
        <taxon>Triparmaceae</taxon>
        <taxon>Triparma</taxon>
    </lineage>
</organism>
<reference evidence="2" key="1">
    <citation type="journal article" date="2023" name="Commun. Biol.">
        <title>Genome analysis of Parmales, the sister group of diatoms, reveals the evolutionary specialization of diatoms from phago-mixotrophs to photoautotrophs.</title>
        <authorList>
            <person name="Ban H."/>
            <person name="Sato S."/>
            <person name="Yoshikawa S."/>
            <person name="Yamada K."/>
            <person name="Nakamura Y."/>
            <person name="Ichinomiya M."/>
            <person name="Sato N."/>
            <person name="Blanc-Mathieu R."/>
            <person name="Endo H."/>
            <person name="Kuwata A."/>
            <person name="Ogata H."/>
        </authorList>
    </citation>
    <scope>NUCLEOTIDE SEQUENCE [LARGE SCALE GENOMIC DNA]</scope>
</reference>
<dbReference type="Proteomes" id="UP001162640">
    <property type="component" value="Unassembled WGS sequence"/>
</dbReference>
<dbReference type="EMBL" id="BLQM01000137">
    <property type="protein sequence ID" value="GMH68108.1"/>
    <property type="molecule type" value="Genomic_DNA"/>
</dbReference>
<protein>
    <submittedName>
        <fullName evidence="1">Uncharacterized protein</fullName>
    </submittedName>
</protein>
<name>A0A9W7AF80_9STRA</name>